<dbReference type="Proteomes" id="UP000179076">
    <property type="component" value="Unassembled WGS sequence"/>
</dbReference>
<feature type="domain" description="Response regulatory" evidence="2">
    <location>
        <begin position="2"/>
        <end position="116"/>
    </location>
</feature>
<name>A0A1F6V4I5_9PROT</name>
<dbReference type="EMBL" id="MFSP01000125">
    <property type="protein sequence ID" value="OGI64681.1"/>
    <property type="molecule type" value="Genomic_DNA"/>
</dbReference>
<dbReference type="PROSITE" id="PS50110">
    <property type="entry name" value="RESPONSE_REGULATORY"/>
    <property type="match status" value="1"/>
</dbReference>
<evidence type="ECO:0000313" key="5">
    <source>
        <dbReference type="Proteomes" id="UP000179076"/>
    </source>
</evidence>
<comment type="caution">
    <text evidence="4">The sequence shown here is derived from an EMBL/GenBank/DDBJ whole genome shotgun (WGS) entry which is preliminary data.</text>
</comment>
<accession>A0A1F6V4I5</accession>
<evidence type="ECO:0000259" key="3">
    <source>
        <dbReference type="PROSITE" id="PS50930"/>
    </source>
</evidence>
<evidence type="ECO:0000259" key="2">
    <source>
        <dbReference type="PROSITE" id="PS50110"/>
    </source>
</evidence>
<dbReference type="PANTHER" id="PTHR37299:SF1">
    <property type="entry name" value="STAGE 0 SPORULATION PROTEIN A HOMOLOG"/>
    <property type="match status" value="1"/>
</dbReference>
<sequence>MRILIVDDEKLARDRLRELLTDIGGYTVIGEAMSGAEAVEKAAELNPDVLLMDIRMPGMDGLEAAMHLMGMEHPPSVIFTTAYDQHALDAFDVNAVDYLLKPIRKDRLANALTKARKLTVRQIQELNLTRKEMPTRTHISVHLRGNIRLVPIPDIIYFLADSKYVVIRTATEEHLIEDSLVNLEKEFGERFLRVHRNALVATQFIKGIEKNPTGTWQINLRGVEKKLDVSRRHTASVRRWARNRPMSAVSGENRV</sequence>
<dbReference type="SMART" id="SM00448">
    <property type="entry name" value="REC"/>
    <property type="match status" value="1"/>
</dbReference>
<feature type="modified residue" description="4-aspartylphosphate" evidence="1">
    <location>
        <position position="53"/>
    </location>
</feature>
<reference evidence="4 5" key="1">
    <citation type="journal article" date="2016" name="Nat. Commun.">
        <title>Thousands of microbial genomes shed light on interconnected biogeochemical processes in an aquifer system.</title>
        <authorList>
            <person name="Anantharaman K."/>
            <person name="Brown C.T."/>
            <person name="Hug L.A."/>
            <person name="Sharon I."/>
            <person name="Castelle C.J."/>
            <person name="Probst A.J."/>
            <person name="Thomas B.C."/>
            <person name="Singh A."/>
            <person name="Wilkins M.J."/>
            <person name="Karaoz U."/>
            <person name="Brodie E.L."/>
            <person name="Williams K.H."/>
            <person name="Hubbard S.S."/>
            <person name="Banfield J.F."/>
        </authorList>
    </citation>
    <scope>NUCLEOTIDE SEQUENCE [LARGE SCALE GENOMIC DNA]</scope>
</reference>
<dbReference type="InterPro" id="IPR007492">
    <property type="entry name" value="LytTR_DNA-bd_dom"/>
</dbReference>
<dbReference type="InterPro" id="IPR011006">
    <property type="entry name" value="CheY-like_superfamily"/>
</dbReference>
<evidence type="ECO:0000313" key="4">
    <source>
        <dbReference type="EMBL" id="OGI64681.1"/>
    </source>
</evidence>
<dbReference type="CDD" id="cd17532">
    <property type="entry name" value="REC_LytTR_AlgR-like"/>
    <property type="match status" value="1"/>
</dbReference>
<dbReference type="InterPro" id="IPR046947">
    <property type="entry name" value="LytR-like"/>
</dbReference>
<dbReference type="Gene3D" id="3.40.50.2300">
    <property type="match status" value="1"/>
</dbReference>
<organism evidence="4 5">
    <name type="scientific">Candidatus Muproteobacteria bacterium RBG_16_60_9</name>
    <dbReference type="NCBI Taxonomy" id="1817755"/>
    <lineage>
        <taxon>Bacteria</taxon>
        <taxon>Pseudomonadati</taxon>
        <taxon>Pseudomonadota</taxon>
        <taxon>Candidatus Muproteobacteria</taxon>
    </lineage>
</organism>
<dbReference type="Gene3D" id="2.40.50.1020">
    <property type="entry name" value="LytTr DNA-binding domain"/>
    <property type="match status" value="1"/>
</dbReference>
<dbReference type="AlphaFoldDB" id="A0A1F6V4I5"/>
<dbReference type="PANTHER" id="PTHR37299">
    <property type="entry name" value="TRANSCRIPTIONAL REGULATOR-RELATED"/>
    <property type="match status" value="1"/>
</dbReference>
<dbReference type="GO" id="GO:0000156">
    <property type="term" value="F:phosphorelay response regulator activity"/>
    <property type="evidence" value="ECO:0007669"/>
    <property type="project" value="InterPro"/>
</dbReference>
<dbReference type="GO" id="GO:0003677">
    <property type="term" value="F:DNA binding"/>
    <property type="evidence" value="ECO:0007669"/>
    <property type="project" value="InterPro"/>
</dbReference>
<dbReference type="Pfam" id="PF04397">
    <property type="entry name" value="LytTR"/>
    <property type="match status" value="1"/>
</dbReference>
<evidence type="ECO:0000256" key="1">
    <source>
        <dbReference type="PROSITE-ProRule" id="PRU00169"/>
    </source>
</evidence>
<dbReference type="SMART" id="SM00850">
    <property type="entry name" value="LytTR"/>
    <property type="match status" value="1"/>
</dbReference>
<dbReference type="SUPFAM" id="SSF52172">
    <property type="entry name" value="CheY-like"/>
    <property type="match status" value="1"/>
</dbReference>
<keyword evidence="1" id="KW-0597">Phosphoprotein</keyword>
<gene>
    <name evidence="4" type="ORF">A2W18_11310</name>
</gene>
<dbReference type="InterPro" id="IPR001789">
    <property type="entry name" value="Sig_transdc_resp-reg_receiver"/>
</dbReference>
<proteinExistence type="predicted"/>
<dbReference type="PROSITE" id="PS50930">
    <property type="entry name" value="HTH_LYTTR"/>
    <property type="match status" value="1"/>
</dbReference>
<dbReference type="Pfam" id="PF00072">
    <property type="entry name" value="Response_reg"/>
    <property type="match status" value="1"/>
</dbReference>
<feature type="domain" description="HTH LytTR-type" evidence="3">
    <location>
        <begin position="139"/>
        <end position="243"/>
    </location>
</feature>
<evidence type="ECO:0008006" key="6">
    <source>
        <dbReference type="Google" id="ProtNLM"/>
    </source>
</evidence>
<protein>
    <recommendedName>
        <fullName evidence="6">DNA-binding response regulator</fullName>
    </recommendedName>
</protein>